<dbReference type="PANTHER" id="PTHR11206">
    <property type="entry name" value="MULTIDRUG RESISTANCE PROTEIN"/>
    <property type="match status" value="1"/>
</dbReference>
<accession>A0A7N0UDP1</accession>
<dbReference type="CDD" id="cd13132">
    <property type="entry name" value="MATE_eukaryotic"/>
    <property type="match status" value="1"/>
</dbReference>
<organism evidence="8 9">
    <name type="scientific">Kalanchoe fedtschenkoi</name>
    <name type="common">Lavender scallops</name>
    <name type="synonym">South American air plant</name>
    <dbReference type="NCBI Taxonomy" id="63787"/>
    <lineage>
        <taxon>Eukaryota</taxon>
        <taxon>Viridiplantae</taxon>
        <taxon>Streptophyta</taxon>
        <taxon>Embryophyta</taxon>
        <taxon>Tracheophyta</taxon>
        <taxon>Spermatophyta</taxon>
        <taxon>Magnoliopsida</taxon>
        <taxon>eudicotyledons</taxon>
        <taxon>Gunneridae</taxon>
        <taxon>Pentapetalae</taxon>
        <taxon>Saxifragales</taxon>
        <taxon>Crassulaceae</taxon>
        <taxon>Kalanchoe</taxon>
    </lineage>
</organism>
<evidence type="ECO:0000256" key="7">
    <source>
        <dbReference type="SAM" id="MobiDB-lite"/>
    </source>
</evidence>
<dbReference type="NCBIfam" id="TIGR00797">
    <property type="entry name" value="matE"/>
    <property type="match status" value="1"/>
</dbReference>
<feature type="transmembrane region" description="Helical" evidence="6">
    <location>
        <begin position="159"/>
        <end position="177"/>
    </location>
</feature>
<protein>
    <recommendedName>
        <fullName evidence="6">Protein DETOXIFICATION</fullName>
    </recommendedName>
    <alternativeName>
        <fullName evidence="6">Multidrug and toxic compound extrusion protein</fullName>
    </alternativeName>
</protein>
<dbReference type="GO" id="GO:1990961">
    <property type="term" value="P:xenobiotic detoxification by transmembrane export across the plasma membrane"/>
    <property type="evidence" value="ECO:0007669"/>
    <property type="project" value="InterPro"/>
</dbReference>
<evidence type="ECO:0000313" key="9">
    <source>
        <dbReference type="Proteomes" id="UP000594263"/>
    </source>
</evidence>
<dbReference type="GO" id="GO:0016020">
    <property type="term" value="C:membrane"/>
    <property type="evidence" value="ECO:0007669"/>
    <property type="project" value="UniProtKB-SubCell"/>
</dbReference>
<feature type="transmembrane region" description="Helical" evidence="6">
    <location>
        <begin position="7"/>
        <end position="26"/>
    </location>
</feature>
<keyword evidence="5 6" id="KW-0472">Membrane</keyword>
<reference evidence="8" key="1">
    <citation type="submission" date="2021-01" db="UniProtKB">
        <authorList>
            <consortium name="EnsemblPlants"/>
        </authorList>
    </citation>
    <scope>IDENTIFICATION</scope>
</reference>
<name>A0A7N0UDP1_KALFE</name>
<comment type="subcellular location">
    <subcellularLocation>
        <location evidence="1">Membrane</location>
        <topology evidence="1">Multi-pass membrane protein</topology>
    </subcellularLocation>
</comment>
<comment type="similarity">
    <text evidence="2 6">Belongs to the multi antimicrobial extrusion (MATE) (TC 2.A.66.1) family.</text>
</comment>
<feature type="transmembrane region" description="Helical" evidence="6">
    <location>
        <begin position="412"/>
        <end position="433"/>
    </location>
</feature>
<feature type="transmembrane region" description="Helical" evidence="6">
    <location>
        <begin position="386"/>
        <end position="406"/>
    </location>
</feature>
<dbReference type="GO" id="GO:0042910">
    <property type="term" value="F:xenobiotic transmembrane transporter activity"/>
    <property type="evidence" value="ECO:0007669"/>
    <property type="project" value="InterPro"/>
</dbReference>
<evidence type="ECO:0000256" key="5">
    <source>
        <dbReference type="ARBA" id="ARBA00023136"/>
    </source>
</evidence>
<feature type="transmembrane region" description="Helical" evidence="6">
    <location>
        <begin position="312"/>
        <end position="332"/>
    </location>
</feature>
<dbReference type="Pfam" id="PF01554">
    <property type="entry name" value="MatE"/>
    <property type="match status" value="2"/>
</dbReference>
<dbReference type="AlphaFoldDB" id="A0A7N0UDP1"/>
<keyword evidence="4 6" id="KW-1133">Transmembrane helix</keyword>
<sequence>MQGTEEMVLLMKVASPLLFTSVAMFLRNMISLYFLGQLRDVELAGGALGLAFGNATGFSVIKGLSLGMDPICSQAFGARRWAVIRQTYLKTFCLLLSVAIFISCLWLNAEPLFLMLHQDWEITKVANVYLAYLIPELIAQAHLNPLRAFLKCQGKNTPVTIASICCVILHFPISYLLTIHFNLRVPGVALALASNTVILNIALVLYLILSDSPLKPWDRSQFQSICHRWMPLLRLAIPSTVSVCLEWWCYEIILFLSGLLDNPLSSIAATGILIQTAGLLYNIPYSLSSSLSTEVGNALGAGQPSRAQWKTIIGILSGFLYGITAFLFTIALRSVWGRIFTGDSQVLHLISTALPLLGLCEIGNGPQTAACGILTGTARPKIGARINVCAFYFIGAPVTIILTFTFKVGYPGLWLGLASAQVSCICMMVYVLFQTDWTQQVKNATQLTRGADEQDEDLEPNLMSNSQAA</sequence>
<feature type="transmembrane region" description="Helical" evidence="6">
    <location>
        <begin position="46"/>
        <end position="67"/>
    </location>
</feature>
<keyword evidence="3 6" id="KW-0812">Transmembrane</keyword>
<dbReference type="InterPro" id="IPR045069">
    <property type="entry name" value="MATE_euk"/>
</dbReference>
<feature type="region of interest" description="Disordered" evidence="7">
    <location>
        <begin position="448"/>
        <end position="469"/>
    </location>
</feature>
<evidence type="ECO:0000256" key="6">
    <source>
        <dbReference type="RuleBase" id="RU004914"/>
    </source>
</evidence>
<evidence type="ECO:0000256" key="1">
    <source>
        <dbReference type="ARBA" id="ARBA00004141"/>
    </source>
</evidence>
<dbReference type="EnsemblPlants" id="Kaladp0061s0073.1.v1.1">
    <property type="protein sequence ID" value="Kaladp0061s0073.1.v1.1.CDS.1"/>
    <property type="gene ID" value="Kaladp0061s0073.v1.1"/>
</dbReference>
<evidence type="ECO:0000256" key="4">
    <source>
        <dbReference type="ARBA" id="ARBA00022989"/>
    </source>
</evidence>
<feature type="transmembrane region" description="Helical" evidence="6">
    <location>
        <begin position="88"/>
        <end position="109"/>
    </location>
</feature>
<evidence type="ECO:0000256" key="3">
    <source>
        <dbReference type="ARBA" id="ARBA00022692"/>
    </source>
</evidence>
<proteinExistence type="inferred from homology"/>
<dbReference type="Proteomes" id="UP000594263">
    <property type="component" value="Unplaced"/>
</dbReference>
<feature type="transmembrane region" description="Helical" evidence="6">
    <location>
        <begin position="262"/>
        <end position="283"/>
    </location>
</feature>
<evidence type="ECO:0000256" key="2">
    <source>
        <dbReference type="ARBA" id="ARBA00010199"/>
    </source>
</evidence>
<evidence type="ECO:0000313" key="8">
    <source>
        <dbReference type="EnsemblPlants" id="Kaladp0061s0073.1.v1.1.CDS.1"/>
    </source>
</evidence>
<feature type="transmembrane region" description="Helical" evidence="6">
    <location>
        <begin position="189"/>
        <end position="209"/>
    </location>
</feature>
<dbReference type="GO" id="GO:0015297">
    <property type="term" value="F:antiporter activity"/>
    <property type="evidence" value="ECO:0007669"/>
    <property type="project" value="InterPro"/>
</dbReference>
<comment type="caution">
    <text evidence="6">Lacks conserved residue(s) required for the propagation of feature annotation.</text>
</comment>
<dbReference type="OMA" id="ARINVCA"/>
<keyword evidence="9" id="KW-1185">Reference proteome</keyword>
<dbReference type="Gramene" id="Kaladp0061s0073.1.v1.1">
    <property type="protein sequence ID" value="Kaladp0061s0073.1.v1.1.CDS.1"/>
    <property type="gene ID" value="Kaladp0061s0073.v1.1"/>
</dbReference>
<dbReference type="InterPro" id="IPR002528">
    <property type="entry name" value="MATE_fam"/>
</dbReference>